<dbReference type="Pfam" id="PF08284">
    <property type="entry name" value="RVP_2"/>
    <property type="match status" value="1"/>
</dbReference>
<proteinExistence type="predicted"/>
<dbReference type="InterPro" id="IPR001969">
    <property type="entry name" value="Aspartic_peptidase_AS"/>
</dbReference>
<protein>
    <recommendedName>
        <fullName evidence="2">Reverse transcriptase domain-containing protein</fullName>
    </recommendedName>
</protein>
<feature type="compositionally biased region" description="Polar residues" evidence="1">
    <location>
        <begin position="245"/>
        <end position="258"/>
    </location>
</feature>
<feature type="domain" description="Reverse transcriptase" evidence="2">
    <location>
        <begin position="505"/>
        <end position="587"/>
    </location>
</feature>
<comment type="caution">
    <text evidence="3">The sequence shown here is derived from an EMBL/GenBank/DDBJ whole genome shotgun (WGS) entry which is preliminary data.</text>
</comment>
<evidence type="ECO:0000259" key="2">
    <source>
        <dbReference type="Pfam" id="PF00078"/>
    </source>
</evidence>
<dbReference type="SUPFAM" id="SSF50630">
    <property type="entry name" value="Acid proteases"/>
    <property type="match status" value="1"/>
</dbReference>
<sequence>MTAPQQKRRGPVGAGRPTGREQAEVAAAEPLSQAQVAIEAQPESASLVASVDNTLMVFLVEACDFNRPLRALLDTGASNNFVRAQAVEGSDLFYEEQPSSGSQLVVRLTDGTTTRCVKPSLRLTLTFGSCSHADSFLVLKMDKMFDLILGMPWVARHQPEIDFVRRKILSTKMIDSVGRPKGGRPQDVKRECWVHVRVNGPCESDEAPECDGLDAPSADTVQVEPPPTMPTDHASDADARRGILKSSSGRVATLSSSSRSKKRVTFDLSAAEPSLRRRKGDDEDVSADTPRKDAARDRIHTGQTDSNPTVAPRSERAASGVDAVRDGIQRENVNAVIFGREEVAPMQVLVDRPPQDAREIVNLLVMSMRTFLKQLKRGEIEQVCMITAGEDLASLSTADPEVADPSARIQRSEAQSWDTLRENPAYSLLKQYQDCFPDKVPESLPADRGVRHEIDLEPGTKYCVTRQWPLPREQMEAIDSFFAGRLRAGHVRESKSPHSSPTFCVKKATGGWRVVHALNKLNDATIPAQTPVPRKDMIIDGMSESTIFSALDLMDGFYQIRMREGDIPLTAVSTPRGMLWEWLVMPQTSRMLPRRSIAWCRTCCDPCVRSHQATSMTSSCTVAPRVRSRRRCAPRAPRAGAHANARVQALRESEEVHLLHVGDSSTRCYVGKNGVRADPEKFTAIEQWPVPKNQKQLCQWLGLANYLHKYSRKYAGLVQPLTKLLKKDSPWA</sequence>
<dbReference type="EMBL" id="DAKRPA010000101">
    <property type="protein sequence ID" value="DAZ98643.1"/>
    <property type="molecule type" value="Genomic_DNA"/>
</dbReference>
<dbReference type="Gene3D" id="3.10.10.10">
    <property type="entry name" value="HIV Type 1 Reverse Transcriptase, subunit A, domain 1"/>
    <property type="match status" value="1"/>
</dbReference>
<dbReference type="InterPro" id="IPR051320">
    <property type="entry name" value="Viral_Replic_Matur_Polypro"/>
</dbReference>
<evidence type="ECO:0000313" key="4">
    <source>
        <dbReference type="Proteomes" id="UP001146120"/>
    </source>
</evidence>
<organism evidence="3 4">
    <name type="scientific">Lagenidium giganteum</name>
    <dbReference type="NCBI Taxonomy" id="4803"/>
    <lineage>
        <taxon>Eukaryota</taxon>
        <taxon>Sar</taxon>
        <taxon>Stramenopiles</taxon>
        <taxon>Oomycota</taxon>
        <taxon>Peronosporomycetes</taxon>
        <taxon>Pythiales</taxon>
        <taxon>Pythiaceae</taxon>
    </lineage>
</organism>
<dbReference type="GO" id="GO:0004190">
    <property type="term" value="F:aspartic-type endopeptidase activity"/>
    <property type="evidence" value="ECO:0007669"/>
    <property type="project" value="InterPro"/>
</dbReference>
<dbReference type="InterPro" id="IPR043502">
    <property type="entry name" value="DNA/RNA_pol_sf"/>
</dbReference>
<dbReference type="Gene3D" id="2.40.70.10">
    <property type="entry name" value="Acid Proteases"/>
    <property type="match status" value="1"/>
</dbReference>
<dbReference type="Gene3D" id="3.30.70.270">
    <property type="match status" value="2"/>
</dbReference>
<feature type="region of interest" description="Disordered" evidence="1">
    <location>
        <begin position="204"/>
        <end position="320"/>
    </location>
</feature>
<evidence type="ECO:0000313" key="3">
    <source>
        <dbReference type="EMBL" id="DAZ98643.1"/>
    </source>
</evidence>
<dbReference type="PANTHER" id="PTHR33064">
    <property type="entry name" value="POL PROTEIN"/>
    <property type="match status" value="1"/>
</dbReference>
<dbReference type="PANTHER" id="PTHR33064:SF37">
    <property type="entry name" value="RIBONUCLEASE H"/>
    <property type="match status" value="1"/>
</dbReference>
<reference evidence="3" key="2">
    <citation type="journal article" date="2023" name="Microbiol Resour">
        <title>Decontamination and Annotation of the Draft Genome Sequence of the Oomycete Lagenidium giganteum ARSEF 373.</title>
        <authorList>
            <person name="Morgan W.R."/>
            <person name="Tartar A."/>
        </authorList>
    </citation>
    <scope>NUCLEOTIDE SEQUENCE</scope>
    <source>
        <strain evidence="3">ARSEF 373</strain>
    </source>
</reference>
<dbReference type="Proteomes" id="UP001146120">
    <property type="component" value="Unassembled WGS sequence"/>
</dbReference>
<dbReference type="GO" id="GO:0006508">
    <property type="term" value="P:proteolysis"/>
    <property type="evidence" value="ECO:0007669"/>
    <property type="project" value="InterPro"/>
</dbReference>
<keyword evidence="4" id="KW-1185">Reference proteome</keyword>
<feature type="compositionally biased region" description="Basic residues" evidence="1">
    <location>
        <begin position="1"/>
        <end position="10"/>
    </location>
</feature>
<dbReference type="InterPro" id="IPR000477">
    <property type="entry name" value="RT_dom"/>
</dbReference>
<dbReference type="AlphaFoldDB" id="A0AAV2YXY5"/>
<feature type="region of interest" description="Disordered" evidence="1">
    <location>
        <begin position="1"/>
        <end position="25"/>
    </location>
</feature>
<feature type="compositionally biased region" description="Basic and acidic residues" evidence="1">
    <location>
        <begin position="289"/>
        <end position="300"/>
    </location>
</feature>
<dbReference type="SUPFAM" id="SSF56672">
    <property type="entry name" value="DNA/RNA polymerases"/>
    <property type="match status" value="2"/>
</dbReference>
<dbReference type="CDD" id="cd00303">
    <property type="entry name" value="retropepsin_like"/>
    <property type="match status" value="1"/>
</dbReference>
<accession>A0AAV2YXY5</accession>
<dbReference type="PROSITE" id="PS00141">
    <property type="entry name" value="ASP_PROTEASE"/>
    <property type="match status" value="1"/>
</dbReference>
<reference evidence="3" key="1">
    <citation type="submission" date="2022-11" db="EMBL/GenBank/DDBJ databases">
        <authorList>
            <person name="Morgan W.R."/>
            <person name="Tartar A."/>
        </authorList>
    </citation>
    <scope>NUCLEOTIDE SEQUENCE</scope>
    <source>
        <strain evidence="3">ARSEF 373</strain>
    </source>
</reference>
<evidence type="ECO:0000256" key="1">
    <source>
        <dbReference type="SAM" id="MobiDB-lite"/>
    </source>
</evidence>
<dbReference type="Pfam" id="PF00078">
    <property type="entry name" value="RVT_1"/>
    <property type="match status" value="1"/>
</dbReference>
<name>A0AAV2YXY5_9STRA</name>
<gene>
    <name evidence="3" type="ORF">N0F65_000838</name>
</gene>
<dbReference type="InterPro" id="IPR021109">
    <property type="entry name" value="Peptidase_aspartic_dom_sf"/>
</dbReference>
<dbReference type="InterPro" id="IPR043128">
    <property type="entry name" value="Rev_trsase/Diguanyl_cyclase"/>
</dbReference>
<dbReference type="CDD" id="cd01647">
    <property type="entry name" value="RT_LTR"/>
    <property type="match status" value="1"/>
</dbReference>